<feature type="region of interest" description="Disordered" evidence="3">
    <location>
        <begin position="649"/>
        <end position="695"/>
    </location>
</feature>
<dbReference type="SUPFAM" id="SSF53098">
    <property type="entry name" value="Ribonuclease H-like"/>
    <property type="match status" value="1"/>
</dbReference>
<keyword evidence="1" id="KW-0862">Zinc</keyword>
<name>A0A812P791_9DINO</name>
<dbReference type="GO" id="GO:0003676">
    <property type="term" value="F:nucleic acid binding"/>
    <property type="evidence" value="ECO:0007669"/>
    <property type="project" value="InterPro"/>
</dbReference>
<feature type="domain" description="CCHC-type" evidence="5">
    <location>
        <begin position="728"/>
        <end position="743"/>
    </location>
</feature>
<dbReference type="Proteomes" id="UP000604046">
    <property type="component" value="Unassembled WGS sequence"/>
</dbReference>
<dbReference type="InterPro" id="IPR012337">
    <property type="entry name" value="RNaseH-like_sf"/>
</dbReference>
<feature type="zinc finger region" description="C3H1-type" evidence="1">
    <location>
        <begin position="692"/>
        <end position="720"/>
    </location>
</feature>
<evidence type="ECO:0000259" key="5">
    <source>
        <dbReference type="PROSITE" id="PS50158"/>
    </source>
</evidence>
<evidence type="ECO:0000259" key="6">
    <source>
        <dbReference type="PROSITE" id="PS50994"/>
    </source>
</evidence>
<feature type="compositionally biased region" description="Basic and acidic residues" evidence="3">
    <location>
        <begin position="337"/>
        <end position="353"/>
    </location>
</feature>
<proteinExistence type="predicted"/>
<dbReference type="GO" id="GO:0008270">
    <property type="term" value="F:zinc ion binding"/>
    <property type="evidence" value="ECO:0007669"/>
    <property type="project" value="UniProtKB-KW"/>
</dbReference>
<feature type="region of interest" description="Disordered" evidence="3">
    <location>
        <begin position="2725"/>
        <end position="2762"/>
    </location>
</feature>
<feature type="region of interest" description="Disordered" evidence="3">
    <location>
        <begin position="743"/>
        <end position="812"/>
    </location>
</feature>
<gene>
    <name evidence="7" type="primary">RE1</name>
    <name evidence="7" type="ORF">SNAT2548_LOCUS18313</name>
</gene>
<dbReference type="InterPro" id="IPR001584">
    <property type="entry name" value="Integrase_cat-core"/>
</dbReference>
<feature type="compositionally biased region" description="Low complexity" evidence="3">
    <location>
        <begin position="673"/>
        <end position="690"/>
    </location>
</feature>
<feature type="compositionally biased region" description="Basic and acidic residues" evidence="3">
    <location>
        <begin position="51"/>
        <end position="61"/>
    </location>
</feature>
<keyword evidence="8" id="KW-1185">Reference proteome</keyword>
<evidence type="ECO:0000313" key="8">
    <source>
        <dbReference type="Proteomes" id="UP000604046"/>
    </source>
</evidence>
<dbReference type="CDD" id="cd09272">
    <property type="entry name" value="RNase_HI_RT_Ty1"/>
    <property type="match status" value="1"/>
</dbReference>
<dbReference type="Gene3D" id="3.30.420.10">
    <property type="entry name" value="Ribonuclease H-like superfamily/Ribonuclease H"/>
    <property type="match status" value="1"/>
</dbReference>
<feature type="domain" description="C3H1-type" evidence="4">
    <location>
        <begin position="692"/>
        <end position="720"/>
    </location>
</feature>
<keyword evidence="2" id="KW-0175">Coiled coil</keyword>
<reference evidence="7" key="1">
    <citation type="submission" date="2021-02" db="EMBL/GenBank/DDBJ databases">
        <authorList>
            <person name="Dougan E. K."/>
            <person name="Rhodes N."/>
            <person name="Thang M."/>
            <person name="Chan C."/>
        </authorList>
    </citation>
    <scope>NUCLEOTIDE SEQUENCE</scope>
</reference>
<dbReference type="PROSITE" id="PS50103">
    <property type="entry name" value="ZF_C3H1"/>
    <property type="match status" value="1"/>
</dbReference>
<dbReference type="PROSITE" id="PS50158">
    <property type="entry name" value="ZF_CCHC"/>
    <property type="match status" value="1"/>
</dbReference>
<feature type="domain" description="Integrase catalytic" evidence="6">
    <location>
        <begin position="1402"/>
        <end position="1571"/>
    </location>
</feature>
<feature type="region of interest" description="Disordered" evidence="3">
    <location>
        <begin position="1339"/>
        <end position="1389"/>
    </location>
</feature>
<organism evidence="7 8">
    <name type="scientific">Symbiodinium natans</name>
    <dbReference type="NCBI Taxonomy" id="878477"/>
    <lineage>
        <taxon>Eukaryota</taxon>
        <taxon>Sar</taxon>
        <taxon>Alveolata</taxon>
        <taxon>Dinophyceae</taxon>
        <taxon>Suessiales</taxon>
        <taxon>Symbiodiniaceae</taxon>
        <taxon>Symbiodinium</taxon>
    </lineage>
</organism>
<dbReference type="GO" id="GO:0015074">
    <property type="term" value="P:DNA integration"/>
    <property type="evidence" value="ECO:0007669"/>
    <property type="project" value="InterPro"/>
</dbReference>
<feature type="compositionally biased region" description="Acidic residues" evidence="3">
    <location>
        <begin position="1375"/>
        <end position="1389"/>
    </location>
</feature>
<feature type="compositionally biased region" description="Low complexity" evidence="3">
    <location>
        <begin position="23"/>
        <end position="46"/>
    </location>
</feature>
<dbReference type="InterPro" id="IPR000571">
    <property type="entry name" value="Znf_CCCH"/>
</dbReference>
<feature type="region of interest" description="Disordered" evidence="3">
    <location>
        <begin position="2828"/>
        <end position="2876"/>
    </location>
</feature>
<dbReference type="PROSITE" id="PS50994">
    <property type="entry name" value="INTEGRASE"/>
    <property type="match status" value="1"/>
</dbReference>
<protein>
    <submittedName>
        <fullName evidence="7">RE1 protein</fullName>
    </submittedName>
</protein>
<feature type="compositionally biased region" description="Basic and acidic residues" evidence="3">
    <location>
        <begin position="272"/>
        <end position="284"/>
    </location>
</feature>
<evidence type="ECO:0000256" key="1">
    <source>
        <dbReference type="PROSITE-ProRule" id="PRU00723"/>
    </source>
</evidence>
<accession>A0A812P791</accession>
<feature type="region of interest" description="Disordered" evidence="3">
    <location>
        <begin position="210"/>
        <end position="231"/>
    </location>
</feature>
<evidence type="ECO:0000256" key="3">
    <source>
        <dbReference type="SAM" id="MobiDB-lite"/>
    </source>
</evidence>
<feature type="compositionally biased region" description="Basic residues" evidence="3">
    <location>
        <begin position="2866"/>
        <end position="2876"/>
    </location>
</feature>
<comment type="caution">
    <text evidence="7">The sequence shown here is derived from an EMBL/GenBank/DDBJ whole genome shotgun (WGS) entry which is preliminary data.</text>
</comment>
<evidence type="ECO:0000256" key="2">
    <source>
        <dbReference type="SAM" id="Coils"/>
    </source>
</evidence>
<feature type="compositionally biased region" description="Basic and acidic residues" evidence="3">
    <location>
        <begin position="2847"/>
        <end position="2865"/>
    </location>
</feature>
<feature type="region of interest" description="Disordered" evidence="3">
    <location>
        <begin position="23"/>
        <end position="68"/>
    </location>
</feature>
<evidence type="ECO:0000313" key="7">
    <source>
        <dbReference type="EMBL" id="CAE7348678.1"/>
    </source>
</evidence>
<dbReference type="InterPro" id="IPR001878">
    <property type="entry name" value="Znf_CCHC"/>
</dbReference>
<keyword evidence="1" id="KW-0863">Zinc-finger</keyword>
<feature type="compositionally biased region" description="Basic residues" evidence="3">
    <location>
        <begin position="2828"/>
        <end position="2846"/>
    </location>
</feature>
<feature type="region of interest" description="Disordered" evidence="3">
    <location>
        <begin position="272"/>
        <end position="388"/>
    </location>
</feature>
<dbReference type="EMBL" id="CAJNDS010002141">
    <property type="protein sequence ID" value="CAE7348678.1"/>
    <property type="molecule type" value="Genomic_DNA"/>
</dbReference>
<feature type="coiled-coil region" evidence="2">
    <location>
        <begin position="1992"/>
        <end position="2022"/>
    </location>
</feature>
<keyword evidence="1" id="KW-0479">Metal-binding</keyword>
<feature type="compositionally biased region" description="Basic and acidic residues" evidence="3">
    <location>
        <begin position="310"/>
        <end position="319"/>
    </location>
</feature>
<feature type="compositionally biased region" description="Low complexity" evidence="3">
    <location>
        <begin position="772"/>
        <end position="807"/>
    </location>
</feature>
<evidence type="ECO:0000259" key="4">
    <source>
        <dbReference type="PROSITE" id="PS50103"/>
    </source>
</evidence>
<sequence length="3172" mass="352970">MGSKFNDDSIGSLLFFTHVGGATSGAAAPAATGPTASGAPPSAGGAMTPEEQSKQEADETAKAAQAKALAEKQAAEAGSRLARCAQRDRCSRVLQTLHKHQRQQTWHEGWWCNDNRSCERNRTGRDDGREVLDLESFLRLFSKLLVGIPFAHSPLLLQYLKAFSKLQMEQASPPEWQSIHGSPSEGTPLMSPEVGQAMQTWTERRTLLTPGPRMFQQGASRDDSSSGSIPQEVIMDEVRRQVQMALQTRDEEMRLLRGENQDLREALRIMLETDKGGGGRRDQDEVPQQAPSGLRGHDKEPRGIPGGRGPGDEQSRENRSSALGSSGVPDAVPGDRSLPREVRLTEGQEHEAHSGGGGNPIGSGQNNGPAGTGGGPSADGVGQDPDLTESTDAKLLVQGMRQLQQVYMQKKEAPEQEAIKGGVDLQPMPPVTGDSAVEFADWLYMTEQTVGGLTDLASTWFGATLKCAREAYDKYQIASPLERLTIKPNLPSELSEARWKRLERRVLTLLLNAMNATAKEDCVTHRVTNPAEALYRLHILYQPGGSSERAAILRQLEGSSAGEDPNEAVMQLRKWRRYLERAEECNIRAPDSSVLARAVDTISQKAIEKFPEVKFRISLVKNELQIQSRPSQATVMKYVDHVMAELQHASPARKATQSNADQPKLRAVGNQQTGTGEPTPSSSSPSSKTGKNGGKAPCKFFLSEAGCRRGPACQFQHEFPTKDEKKSRCWHCGSRAHRQGECPVKEATKNGGKSQRAPTPKAAAMQPAPSLQSESQASGSQPQASVPASSSMSSSLDSQQDAASTSSDGTARDPEIKALLQEANAMLKKLGNLQALRTVEESAEMMTALRAILDPNENLALLDSGATHIFREGTELERATAEEVHVQLADGRIVALKQNRAGTLMPATPQEGAIRPTSIIPLGELVESLGCTLHWTRKRGLVVEHPEHGVLRTHVAGSCPMLGEAQALNIIQELEEQKLQRLHDNVQEGHLRALEHILNKEFGDYLNEYVLSGDRRVGLQALMDESSPFGVLTEAQRCMLIQDLDLSDKAGQTYVKSLPVKRAMRRKLLQNPWIVHLFSGRTVHNEFKVLEEAGNVILEVDIGKSKAWDLKDWSPAYRALLWAAMKGKIKGIFGEPPRAADGQLAMKQLFLWTVARQASVMSEANIPFFVLEGNIDGGFWTSTVWETFQAKNRMFVVESDDGCRCATTLSIDPPSEWKVRSDGHTTWTMKFKNALVKGMLFWKKGACVRRLDGPLEGMTRAELEGWARHVRNNHIPYNKRCQTCVATRGTGRRHLRVVTPSCYTLSIDVAGPFRALGESSEYRDYKYMLTGAYVGPILEGSRQPPEDVIDNDEGAGVGALEEPQPFQPPLSPAEVPEEEPQGEQDGGEADDEYEALLDEQEVEEEPVSQEDKDKMAEINEKYKEVVKEVGDNIRYHVIRFAVPMRSRRTAEVNACVRKMLLQVEAEGLPVFRCHSDRARELCNGSLRAWFVERGILPTTGEPQSPQQNGRAEATVKMVKSHAKTLLRSSRLPPSGWPLAMAYAVYKQREEALGRKGPIPFGTPVHVRTKVYGTGGKYDLDPRWRQGLYVGPSPDVRGGHLVRFEDGSYVTSMHLRASLVPADDLVEIPSHEMDLPMPERRVRGKTSLSLLLASLSRPLSASEVEAEAFARKMFREKKWTVEVLLELSKLLGTTKLEAHGSRAVQQENQLSWLTGVFVHGGVAGIRNTTKRMKWTTKYLVKATKEITGQREFTALGLIRNTSFGCHRDVHNEADSRNVLLPLLVPENGGGLWIEDEDVPEEGAVFRTPPGAKSPKRGKVQELEKGKPIVFSGRKWHEVQEWEGDRVVLIAFTPRATKLYEEDRRRIKELGFTLPKRRELRKVNANQFQYASGDIPKNADQFQYASGDIPKNADQFQYASGDIPKNADQFQYASGDIPKNADQFQYASGDIPKNADQFQYASGDIPKNADQFQYVDEKLGEALERIGDEQELLLDDLEERQGRLRELLEQEEVLAEECQRAGKQISEEIQHVQQMIYEMMESVGRNEAKDTANTLAKCLQARRLCMMQTTNEQDYEALVANLQEDLKVVHTVPLEQVKPVIHRWWQAIQKELDTLFAGTLQKIPLSRARELERSEGLRIVPSKGVFTLKPPGSGTKNERVRRKFRLVLCGNFVARGEDDAELYAGGASAETLRTSLAFAALRRWLAASTDIVSAFLLALWPDDMPKYAILPPKYLVNPEEEPQADPELWLIFANDNDLDLLGLIITYVDDLLYLSEEEIIRAIHVWLEEEWPTSGLQIANQGEGVRYLGMEIKQDENCVFHLAQSAYIRDLLRSHSMDDAVESKLPCPKEWLADEELDEQENFSELELKMAQKIVREQLWLCMRTRPDLLFPVNYMASRVSKQPNKVKQIGGRIMSYLKATEKMELVIGRHEPSTSTSSTAAAEPADTTSKRACASIPCLTAFSDASFAPYGSRSFGACVVTVNGAPVAWKASKQAFIVLSVMEAELYEATQATVLLESIGCLLDELSGTRLRRILRVDNTSALAMLAGGQGSWRTRHLKVRSAHVRQQVELGLLEVEHVDGCRQLADLATKMHSKARLWDLLQQWCFVNLPAEAVQLVGLRKLAVACVVLAMLIIPAGASSPSSGRDDSTAEPMEATTTGRSIKVTGADELFLLTIVVCVATVGFWEGLKHGAKWFWGLCRESPKNRRLRKLREAARAAAEVELDRTLETDDSLRQSSSPREVRARVLETASRTPIPPPPVVEPAYPPVPPIPEVPRGATSSSSPWELRAPEVSYVQYPTNQFWKTGSASSKIHTCAQRDRCSRVLQTLHKHQRPWPRKQLKKRKLPKKQELPKKQKLPKKQELPKKQKLPKKPRRKQQLQRWLQILLRSAICQRALVIPLSSFHQKKYQQDQKLSSRVCHSMGQFVGASRATLKIQAYALLPPPSPAFMVTRCAASSGARYCRLRGIRDLGSVGKALGEELGMTSKVQKASVEKGLVHDEAELVWAPVGGFVPKAGQARARWRRYVGSATVKEFYARGGKSIDLHFDLQHGYARLASSLSLDHVFDKVDQAFIKHFKVHGYAVLRNALGPERRKEFIDGFWRAMKKILPSRRRDQRETWRVPHGFRGIQVGYGLSQSDAAWIVRLTPRVQNAFAALFEVLFLPETHGADVSK</sequence>
<dbReference type="OrthoDB" id="430476at2759"/>
<dbReference type="InterPro" id="IPR036397">
    <property type="entry name" value="RNaseH_sf"/>
</dbReference>